<dbReference type="InterPro" id="IPR035892">
    <property type="entry name" value="C2_domain_sf"/>
</dbReference>
<proteinExistence type="predicted"/>
<dbReference type="Proteomes" id="UP001320420">
    <property type="component" value="Unassembled WGS sequence"/>
</dbReference>
<dbReference type="AlphaFoldDB" id="A0AAN9UQ65"/>
<evidence type="ECO:0000313" key="1">
    <source>
        <dbReference type="EMBL" id="KAK7751141.1"/>
    </source>
</evidence>
<evidence type="ECO:0008006" key="3">
    <source>
        <dbReference type="Google" id="ProtNLM"/>
    </source>
</evidence>
<dbReference type="SUPFAM" id="SSF49562">
    <property type="entry name" value="C2 domain (Calcium/lipid-binding domain, CaLB)"/>
    <property type="match status" value="1"/>
</dbReference>
<evidence type="ECO:0000313" key="2">
    <source>
        <dbReference type="Proteomes" id="UP001320420"/>
    </source>
</evidence>
<dbReference type="EMBL" id="JAKJXP020000054">
    <property type="protein sequence ID" value="KAK7751141.1"/>
    <property type="molecule type" value="Genomic_DNA"/>
</dbReference>
<accession>A0AAN9UQ65</accession>
<reference evidence="1 2" key="1">
    <citation type="submission" date="2024-02" db="EMBL/GenBank/DDBJ databases">
        <title>De novo assembly and annotation of 12 fungi associated with fruit tree decline syndrome in Ontario, Canada.</title>
        <authorList>
            <person name="Sulman M."/>
            <person name="Ellouze W."/>
            <person name="Ilyukhin E."/>
        </authorList>
    </citation>
    <scope>NUCLEOTIDE SEQUENCE [LARGE SCALE GENOMIC DNA]</scope>
    <source>
        <strain evidence="1 2">M11/M66-122</strain>
    </source>
</reference>
<organism evidence="1 2">
    <name type="scientific">Diatrype stigma</name>
    <dbReference type="NCBI Taxonomy" id="117547"/>
    <lineage>
        <taxon>Eukaryota</taxon>
        <taxon>Fungi</taxon>
        <taxon>Dikarya</taxon>
        <taxon>Ascomycota</taxon>
        <taxon>Pezizomycotina</taxon>
        <taxon>Sordariomycetes</taxon>
        <taxon>Xylariomycetidae</taxon>
        <taxon>Xylariales</taxon>
        <taxon>Diatrypaceae</taxon>
        <taxon>Diatrype</taxon>
    </lineage>
</organism>
<comment type="caution">
    <text evidence="1">The sequence shown here is derived from an EMBL/GenBank/DDBJ whole genome shotgun (WGS) entry which is preliminary data.</text>
</comment>
<gene>
    <name evidence="1" type="ORF">SLS62_006971</name>
</gene>
<dbReference type="Gene3D" id="2.60.40.150">
    <property type="entry name" value="C2 domain"/>
    <property type="match status" value="1"/>
</dbReference>
<protein>
    <recommendedName>
        <fullName evidence="3">C2 domain-containing protein</fullName>
    </recommendedName>
</protein>
<sequence length="59" mass="6944">MINTPLKVNTSVAKENGFNPVFNREFEFNITTTFPELVFIKWNVNQHDHGYWILGQQMS</sequence>
<name>A0AAN9UQ65_9PEZI</name>
<keyword evidence="2" id="KW-1185">Reference proteome</keyword>